<reference evidence="1" key="1">
    <citation type="journal article" date="2015" name="Nature">
        <title>Complex archaea that bridge the gap between prokaryotes and eukaryotes.</title>
        <authorList>
            <person name="Spang A."/>
            <person name="Saw J.H."/>
            <person name="Jorgensen S.L."/>
            <person name="Zaremba-Niedzwiedzka K."/>
            <person name="Martijn J."/>
            <person name="Lind A.E."/>
            <person name="van Eijk R."/>
            <person name="Schleper C."/>
            <person name="Guy L."/>
            <person name="Ettema T.J."/>
        </authorList>
    </citation>
    <scope>NUCLEOTIDE SEQUENCE</scope>
</reference>
<comment type="caution">
    <text evidence="1">The sequence shown here is derived from an EMBL/GenBank/DDBJ whole genome shotgun (WGS) entry which is preliminary data.</text>
</comment>
<dbReference type="EMBL" id="LAZR01057918">
    <property type="protein sequence ID" value="KKK71036.1"/>
    <property type="molecule type" value="Genomic_DNA"/>
</dbReference>
<gene>
    <name evidence="1" type="ORF">LCGC14_2918010</name>
</gene>
<name>A0A0F9AFP2_9ZZZZ</name>
<organism evidence="1">
    <name type="scientific">marine sediment metagenome</name>
    <dbReference type="NCBI Taxonomy" id="412755"/>
    <lineage>
        <taxon>unclassified sequences</taxon>
        <taxon>metagenomes</taxon>
        <taxon>ecological metagenomes</taxon>
    </lineage>
</organism>
<evidence type="ECO:0000313" key="1">
    <source>
        <dbReference type="EMBL" id="KKK71036.1"/>
    </source>
</evidence>
<dbReference type="AlphaFoldDB" id="A0A0F9AFP2"/>
<sequence length="41" mass="4482">LGSQRISPVPYYIAYIGGRERLVSYDRDLQLNAGIADGNGI</sequence>
<feature type="non-terminal residue" evidence="1">
    <location>
        <position position="1"/>
    </location>
</feature>
<accession>A0A0F9AFP2</accession>
<protein>
    <submittedName>
        <fullName evidence="1">Uncharacterized protein</fullName>
    </submittedName>
</protein>
<proteinExistence type="predicted"/>